<dbReference type="PANTHER" id="PTHR10587">
    <property type="entry name" value="GLYCOSYL TRANSFERASE-RELATED"/>
    <property type="match status" value="1"/>
</dbReference>
<organism evidence="2">
    <name type="scientific">bioreactor metagenome</name>
    <dbReference type="NCBI Taxonomy" id="1076179"/>
    <lineage>
        <taxon>unclassified sequences</taxon>
        <taxon>metagenomes</taxon>
        <taxon>ecological metagenomes</taxon>
    </lineage>
</organism>
<dbReference type="GO" id="GO:0016020">
    <property type="term" value="C:membrane"/>
    <property type="evidence" value="ECO:0007669"/>
    <property type="project" value="TreeGrafter"/>
</dbReference>
<dbReference type="PANTHER" id="PTHR10587:SF78">
    <property type="entry name" value="PEPTIDOGLYCAN-N-ACETYLMURAMIC ACID DEACETYLASE PDAA"/>
    <property type="match status" value="1"/>
</dbReference>
<proteinExistence type="predicted"/>
<evidence type="ECO:0000313" key="2">
    <source>
        <dbReference type="EMBL" id="MPN42107.1"/>
    </source>
</evidence>
<gene>
    <name evidence="2" type="primary">pdaA_14</name>
    <name evidence="2" type="ORF">SDC9_189663</name>
</gene>
<dbReference type="Gene3D" id="3.20.20.370">
    <property type="entry name" value="Glycoside hydrolase/deacetylase"/>
    <property type="match status" value="1"/>
</dbReference>
<name>A0A645HT25_9ZZZZ</name>
<dbReference type="GO" id="GO:0016810">
    <property type="term" value="F:hydrolase activity, acting on carbon-nitrogen (but not peptide) bonds"/>
    <property type="evidence" value="ECO:0007669"/>
    <property type="project" value="InterPro"/>
</dbReference>
<dbReference type="SUPFAM" id="SSF88713">
    <property type="entry name" value="Glycoside hydrolase/deacetylase"/>
    <property type="match status" value="1"/>
</dbReference>
<dbReference type="GO" id="GO:0005975">
    <property type="term" value="P:carbohydrate metabolic process"/>
    <property type="evidence" value="ECO:0007669"/>
    <property type="project" value="InterPro"/>
</dbReference>
<sequence>MMDEGHLVCNHSTNHPSMASTALKGKDKFNYELENTAKVFKDLTGKDMPKFFRPPMGKYSELSLSYTKELGYKTIFWSFAYKDWDINNQPSHDYAKKMIMDRTHSGAIMLLHAVSKTNTEILDDVIKELKAKGYRFASLEELK</sequence>
<dbReference type="InterPro" id="IPR011330">
    <property type="entry name" value="Glyco_hydro/deAcase_b/a-brl"/>
</dbReference>
<dbReference type="InterPro" id="IPR050248">
    <property type="entry name" value="Polysacc_deacetylase_ArnD"/>
</dbReference>
<reference evidence="2" key="1">
    <citation type="submission" date="2019-08" db="EMBL/GenBank/DDBJ databases">
        <authorList>
            <person name="Kucharzyk K."/>
            <person name="Murdoch R.W."/>
            <person name="Higgins S."/>
            <person name="Loffler F."/>
        </authorList>
    </citation>
    <scope>NUCLEOTIDE SEQUENCE</scope>
</reference>
<accession>A0A645HT25</accession>
<keyword evidence="2" id="KW-0378">Hydrolase</keyword>
<feature type="domain" description="NodB homology" evidence="1">
    <location>
        <begin position="1"/>
        <end position="137"/>
    </location>
</feature>
<comment type="caution">
    <text evidence="2">The sequence shown here is derived from an EMBL/GenBank/DDBJ whole genome shotgun (WGS) entry which is preliminary data.</text>
</comment>
<evidence type="ECO:0000259" key="1">
    <source>
        <dbReference type="PROSITE" id="PS51677"/>
    </source>
</evidence>
<dbReference type="EMBL" id="VSSQ01099608">
    <property type="protein sequence ID" value="MPN42107.1"/>
    <property type="molecule type" value="Genomic_DNA"/>
</dbReference>
<dbReference type="EC" id="3.5.1.-" evidence="2"/>
<dbReference type="PROSITE" id="PS51677">
    <property type="entry name" value="NODB"/>
    <property type="match status" value="1"/>
</dbReference>
<dbReference type="Pfam" id="PF01522">
    <property type="entry name" value="Polysacc_deac_1"/>
    <property type="match status" value="1"/>
</dbReference>
<dbReference type="InterPro" id="IPR002509">
    <property type="entry name" value="NODB_dom"/>
</dbReference>
<dbReference type="AlphaFoldDB" id="A0A645HT25"/>
<protein>
    <submittedName>
        <fullName evidence="2">Peptidoglycan-N-acetylmuramic acid deacetylase PdaA</fullName>
        <ecNumber evidence="2">3.5.1.-</ecNumber>
    </submittedName>
</protein>